<evidence type="ECO:0000313" key="3">
    <source>
        <dbReference type="EMBL" id="KZS13913.1"/>
    </source>
</evidence>
<dbReference type="InterPro" id="IPR057748">
    <property type="entry name" value="NFRKB_WH_2"/>
</dbReference>
<accession>A0A164X6B4</accession>
<evidence type="ECO:0000313" key="4">
    <source>
        <dbReference type="Proteomes" id="UP000076858"/>
    </source>
</evidence>
<proteinExistence type="predicted"/>
<dbReference type="STRING" id="35525.A0A164X6B4"/>
<dbReference type="Pfam" id="PF25793">
    <property type="entry name" value="WHD_2nd_NFRKB"/>
    <property type="match status" value="1"/>
</dbReference>
<protein>
    <recommendedName>
        <fullName evidence="2">Nuclear factor related to kappa-B-binding protein second winged helix domain-containing protein</fullName>
    </recommendedName>
</protein>
<evidence type="ECO:0000256" key="1">
    <source>
        <dbReference type="SAM" id="MobiDB-lite"/>
    </source>
</evidence>
<evidence type="ECO:0000259" key="2">
    <source>
        <dbReference type="Pfam" id="PF25793"/>
    </source>
</evidence>
<reference evidence="3 4" key="1">
    <citation type="submission" date="2016-03" db="EMBL/GenBank/DDBJ databases">
        <title>EvidentialGene: Evidence-directed Construction of Genes on Genomes.</title>
        <authorList>
            <person name="Gilbert D.G."/>
            <person name="Choi J.-H."/>
            <person name="Mockaitis K."/>
            <person name="Colbourne J."/>
            <person name="Pfrender M."/>
        </authorList>
    </citation>
    <scope>NUCLEOTIDE SEQUENCE [LARGE SCALE GENOMIC DNA]</scope>
    <source>
        <strain evidence="3 4">Xinb3</strain>
        <tissue evidence="3">Complete organism</tissue>
    </source>
</reference>
<dbReference type="OrthoDB" id="10026202at2759"/>
<organism evidence="3 4">
    <name type="scientific">Daphnia magna</name>
    <dbReference type="NCBI Taxonomy" id="35525"/>
    <lineage>
        <taxon>Eukaryota</taxon>
        <taxon>Metazoa</taxon>
        <taxon>Ecdysozoa</taxon>
        <taxon>Arthropoda</taxon>
        <taxon>Crustacea</taxon>
        <taxon>Branchiopoda</taxon>
        <taxon>Diplostraca</taxon>
        <taxon>Cladocera</taxon>
        <taxon>Anomopoda</taxon>
        <taxon>Daphniidae</taxon>
        <taxon>Daphnia</taxon>
    </lineage>
</organism>
<sequence>MPLSEELKKITLGRQGQREQNGLVEKDWIGCKLGNPSHYLYVEGEEMKNLVKDERRFPKCFLELKPKWTNPATFVLSETLVKRKRLHTDDNDLPAGPSRSYAPESGELDHLAALEPSQRVKAFKSFLTEPRPAAANMYSLMRDAIAQLPNSNGSLRKIAELLSESQCITRFKSIRKLLEVVVYCLPILTKENQSCVSFDEDTNLFSYLQHGLSLDDHRALDKCFMASQNDKKKTWNPKETSRLTQVIANANTVPFFTIAEAVHQSACVRNEEIVTPLSHAPAGPSDRAEQEFDIANNSTASFFPVAKASQQSNCNGNGEPVTPPADRSPTGSKQETTELIVEDFPDVEVGSRFFILCSTGKEGQEIELQGLPKAWTPDEALAFFSTLFFYEDMEIQLDGTCLAYVTLPLDWWASSPISPSFPSLNAGILGLQQHPTVKAKHSKAVRNVFEISYSVYKMKARQC</sequence>
<comment type="caution">
    <text evidence="3">The sequence shown here is derived from an EMBL/GenBank/DDBJ whole genome shotgun (WGS) entry which is preliminary data.</text>
</comment>
<name>A0A164X6B4_9CRUS</name>
<dbReference type="EMBL" id="LRGB01001005">
    <property type="protein sequence ID" value="KZS13913.1"/>
    <property type="molecule type" value="Genomic_DNA"/>
</dbReference>
<feature type="region of interest" description="Disordered" evidence="1">
    <location>
        <begin position="309"/>
        <end position="335"/>
    </location>
</feature>
<feature type="domain" description="Nuclear factor related to kappa-B-binding protein second winged helix" evidence="2">
    <location>
        <begin position="124"/>
        <end position="211"/>
    </location>
</feature>
<dbReference type="AlphaFoldDB" id="A0A164X6B4"/>
<dbReference type="Proteomes" id="UP000076858">
    <property type="component" value="Unassembled WGS sequence"/>
</dbReference>
<keyword evidence="4" id="KW-1185">Reference proteome</keyword>
<gene>
    <name evidence="3" type="ORF">APZ42_020522</name>
</gene>